<reference evidence="1" key="1">
    <citation type="journal article" date="2017" name="Nature">
        <title>The sunflower genome provides insights into oil metabolism, flowering and Asterid evolution.</title>
        <authorList>
            <person name="Badouin H."/>
            <person name="Gouzy J."/>
            <person name="Grassa C.J."/>
            <person name="Murat F."/>
            <person name="Staton S.E."/>
            <person name="Cottret L."/>
            <person name="Lelandais-Briere C."/>
            <person name="Owens G.L."/>
            <person name="Carrere S."/>
            <person name="Mayjonade B."/>
            <person name="Legrand L."/>
            <person name="Gill N."/>
            <person name="Kane N.C."/>
            <person name="Bowers J.E."/>
            <person name="Hubner S."/>
            <person name="Bellec A."/>
            <person name="Berard A."/>
            <person name="Berges H."/>
            <person name="Blanchet N."/>
            <person name="Boniface M.C."/>
            <person name="Brunel D."/>
            <person name="Catrice O."/>
            <person name="Chaidir N."/>
            <person name="Claudel C."/>
            <person name="Donnadieu C."/>
            <person name="Faraut T."/>
            <person name="Fievet G."/>
            <person name="Helmstetter N."/>
            <person name="King M."/>
            <person name="Knapp S.J."/>
            <person name="Lai Z."/>
            <person name="Le Paslier M.C."/>
            <person name="Lippi Y."/>
            <person name="Lorenzon L."/>
            <person name="Mandel J.R."/>
            <person name="Marage G."/>
            <person name="Marchand G."/>
            <person name="Marquand E."/>
            <person name="Bret-Mestries E."/>
            <person name="Morien E."/>
            <person name="Nambeesan S."/>
            <person name="Nguyen T."/>
            <person name="Pegot-Espagnet P."/>
            <person name="Pouilly N."/>
            <person name="Raftis F."/>
            <person name="Sallet E."/>
            <person name="Schiex T."/>
            <person name="Thomas J."/>
            <person name="Vandecasteele C."/>
            <person name="Vares D."/>
            <person name="Vear F."/>
            <person name="Vautrin S."/>
            <person name="Crespi M."/>
            <person name="Mangin B."/>
            <person name="Burke J.M."/>
            <person name="Salse J."/>
            <person name="Munos S."/>
            <person name="Vincourt P."/>
            <person name="Rieseberg L.H."/>
            <person name="Langlade N.B."/>
        </authorList>
    </citation>
    <scope>NUCLEOTIDE SEQUENCE</scope>
    <source>
        <tissue evidence="1">Leaves</tissue>
    </source>
</reference>
<evidence type="ECO:0000313" key="2">
    <source>
        <dbReference type="Proteomes" id="UP000215914"/>
    </source>
</evidence>
<name>A0A9K3NRG4_HELAN</name>
<protein>
    <submittedName>
        <fullName evidence="1">Uncharacterized protein</fullName>
    </submittedName>
</protein>
<accession>A0A9K3NRG4</accession>
<dbReference type="AlphaFoldDB" id="A0A9K3NRG4"/>
<dbReference type="Proteomes" id="UP000215914">
    <property type="component" value="Unassembled WGS sequence"/>
</dbReference>
<keyword evidence="2" id="KW-1185">Reference proteome</keyword>
<reference evidence="1" key="2">
    <citation type="submission" date="2020-06" db="EMBL/GenBank/DDBJ databases">
        <title>Helianthus annuus Genome sequencing and assembly Release 2.</title>
        <authorList>
            <person name="Gouzy J."/>
            <person name="Langlade N."/>
            <person name="Munos S."/>
        </authorList>
    </citation>
    <scope>NUCLEOTIDE SEQUENCE</scope>
    <source>
        <tissue evidence="1">Leaves</tissue>
    </source>
</reference>
<proteinExistence type="predicted"/>
<gene>
    <name evidence="1" type="ORF">HanXRQr2_Chr04g0165361</name>
</gene>
<dbReference type="Gramene" id="mRNA:HanXRQr2_Chr04g0165361">
    <property type="protein sequence ID" value="CDS:HanXRQr2_Chr04g0165361.1"/>
    <property type="gene ID" value="HanXRQr2_Chr04g0165361"/>
</dbReference>
<dbReference type="EMBL" id="MNCJ02000319">
    <property type="protein sequence ID" value="KAF5810094.1"/>
    <property type="molecule type" value="Genomic_DNA"/>
</dbReference>
<organism evidence="1 2">
    <name type="scientific">Helianthus annuus</name>
    <name type="common">Common sunflower</name>
    <dbReference type="NCBI Taxonomy" id="4232"/>
    <lineage>
        <taxon>Eukaryota</taxon>
        <taxon>Viridiplantae</taxon>
        <taxon>Streptophyta</taxon>
        <taxon>Embryophyta</taxon>
        <taxon>Tracheophyta</taxon>
        <taxon>Spermatophyta</taxon>
        <taxon>Magnoliopsida</taxon>
        <taxon>eudicotyledons</taxon>
        <taxon>Gunneridae</taxon>
        <taxon>Pentapetalae</taxon>
        <taxon>asterids</taxon>
        <taxon>campanulids</taxon>
        <taxon>Asterales</taxon>
        <taxon>Asteraceae</taxon>
        <taxon>Asteroideae</taxon>
        <taxon>Heliantheae alliance</taxon>
        <taxon>Heliantheae</taxon>
        <taxon>Helianthus</taxon>
    </lineage>
</organism>
<evidence type="ECO:0000313" key="1">
    <source>
        <dbReference type="EMBL" id="KAF5810094.1"/>
    </source>
</evidence>
<comment type="caution">
    <text evidence="1">The sequence shown here is derived from an EMBL/GenBank/DDBJ whole genome shotgun (WGS) entry which is preliminary data.</text>
</comment>
<sequence>MHAYVYNSCYITTCLRPTYHNEILTATQPQFLFLTAHICNILSPNLTDQFRLTRESVYPSSQVDGKKSFPPTPNHPLLLAQSHLAFAHLLAQTPRSLGVVPSTFLVPFG</sequence>